<dbReference type="Proteomes" id="UP000177912">
    <property type="component" value="Unassembled WGS sequence"/>
</dbReference>
<dbReference type="SUPFAM" id="SSF53927">
    <property type="entry name" value="Cytidine deaminase-like"/>
    <property type="match status" value="1"/>
</dbReference>
<dbReference type="AlphaFoldDB" id="A0A1F5NVD0"/>
<sequence>MYLSFLNKKIDEMIDKARSTAKANGVSWRPLPFLVGCDILAFDGKDILEFFGANLKPRENGEKACAELVALSKAFAQARPDILVMVIVGKPQLDESSGLLGRTLPPCGRCRGNMKYGYNLPPGTLIVLAPLEENGVREYLTLQDIWDKKGDKE</sequence>
<proteinExistence type="predicted"/>
<comment type="caution">
    <text evidence="2">The sequence shown here is derived from an EMBL/GenBank/DDBJ whole genome shotgun (WGS) entry which is preliminary data.</text>
</comment>
<dbReference type="EMBL" id="MFEI01000008">
    <property type="protein sequence ID" value="OGE81310.1"/>
    <property type="molecule type" value="Genomic_DNA"/>
</dbReference>
<feature type="domain" description="CMP/dCMP-type deaminase" evidence="1">
    <location>
        <begin position="29"/>
        <end position="114"/>
    </location>
</feature>
<evidence type="ECO:0000259" key="1">
    <source>
        <dbReference type="Pfam" id="PF00383"/>
    </source>
</evidence>
<dbReference type="Pfam" id="PF00383">
    <property type="entry name" value="dCMP_cyt_deam_1"/>
    <property type="match status" value="1"/>
</dbReference>
<protein>
    <recommendedName>
        <fullName evidence="1">CMP/dCMP-type deaminase domain-containing protein</fullName>
    </recommendedName>
</protein>
<accession>A0A1F5NVD0</accession>
<dbReference type="STRING" id="1817822.A2826_02000"/>
<gene>
    <name evidence="2" type="ORF">A2826_02000</name>
</gene>
<dbReference type="InterPro" id="IPR016193">
    <property type="entry name" value="Cytidine_deaminase-like"/>
</dbReference>
<dbReference type="GO" id="GO:0003824">
    <property type="term" value="F:catalytic activity"/>
    <property type="evidence" value="ECO:0007669"/>
    <property type="project" value="InterPro"/>
</dbReference>
<evidence type="ECO:0000313" key="2">
    <source>
        <dbReference type="EMBL" id="OGE81310.1"/>
    </source>
</evidence>
<organism evidence="2 3">
    <name type="scientific">Candidatus Doudnabacteria bacterium RIFCSPHIGHO2_01_FULL_43_23</name>
    <dbReference type="NCBI Taxonomy" id="1817822"/>
    <lineage>
        <taxon>Bacteria</taxon>
        <taxon>Candidatus Doudnaibacteriota</taxon>
    </lineage>
</organism>
<dbReference type="Gene3D" id="3.40.140.10">
    <property type="entry name" value="Cytidine Deaminase, domain 2"/>
    <property type="match status" value="1"/>
</dbReference>
<evidence type="ECO:0000313" key="3">
    <source>
        <dbReference type="Proteomes" id="UP000177912"/>
    </source>
</evidence>
<dbReference type="InterPro" id="IPR002125">
    <property type="entry name" value="CMP_dCMP_dom"/>
</dbReference>
<name>A0A1F5NVD0_9BACT</name>
<dbReference type="CDD" id="cd01283">
    <property type="entry name" value="cytidine_deaminase"/>
    <property type="match status" value="1"/>
</dbReference>
<reference evidence="2 3" key="1">
    <citation type="journal article" date="2016" name="Nat. Commun.">
        <title>Thousands of microbial genomes shed light on interconnected biogeochemical processes in an aquifer system.</title>
        <authorList>
            <person name="Anantharaman K."/>
            <person name="Brown C.T."/>
            <person name="Hug L.A."/>
            <person name="Sharon I."/>
            <person name="Castelle C.J."/>
            <person name="Probst A.J."/>
            <person name="Thomas B.C."/>
            <person name="Singh A."/>
            <person name="Wilkins M.J."/>
            <person name="Karaoz U."/>
            <person name="Brodie E.L."/>
            <person name="Williams K.H."/>
            <person name="Hubbard S.S."/>
            <person name="Banfield J.F."/>
        </authorList>
    </citation>
    <scope>NUCLEOTIDE SEQUENCE [LARGE SCALE GENOMIC DNA]</scope>
</reference>